<dbReference type="Pfam" id="PF26639">
    <property type="entry name" value="Het-6_barrel"/>
    <property type="match status" value="1"/>
</dbReference>
<dbReference type="Proteomes" id="UP001175000">
    <property type="component" value="Unassembled WGS sequence"/>
</dbReference>
<dbReference type="PANTHER" id="PTHR24148:SF64">
    <property type="entry name" value="HETEROKARYON INCOMPATIBILITY DOMAIN-CONTAINING PROTEIN"/>
    <property type="match status" value="1"/>
</dbReference>
<accession>A0AA39WDA2</accession>
<proteinExistence type="predicted"/>
<dbReference type="Pfam" id="PF06985">
    <property type="entry name" value="HET"/>
    <property type="match status" value="1"/>
</dbReference>
<dbReference type="InterPro" id="IPR010730">
    <property type="entry name" value="HET"/>
</dbReference>
<sequence>MATYKYTNLESGEIRVLELFPGVDNDPLQGNLHVVQLSDQQFGPHTENETTSFEALSYEWGSDSKPFTLQTPTGSIALTESLYGFLVRIRREIDSNKTRCLWADAVCIDQDNTLEKGVQVRLMPSIYSTASHVLADLGEWDADAEIALGMIDLHWRHNIWTGGDAAVYGRTMTPEEMAILLCIPLDELKKPGDDETLPDESDERWETGRRFFSKGWFSRLWVVQEFVLAQDITFYCGQHHIDWRHLFAGCQLYGRDATVSLLGSGSTGRIDDFSSSGVVLFSAMGWFRSFRLLRHSPPGAQLLDDICSKSKTWSQFAKCNLVNLLQIFRHSRCKLPQDRYHALTEVSSDFCKGGVSGPAPDYNSGITEIVLRWGRFLIQQPGGENMLQRAGLWAAQGSAMPTWMQDFANSKATIVELSNQESSYKAAGDTEFEASLCPESPNFITLKGWRLDEVVDVTQAPNTTFDVISERDIYDYVKAGCEVWARAKDRYPIAYPDNLVATMAPVNALCANPNRGPMPWKLLAGYWYVAIYSCMPEETRTWEQAASKLGQLEWFRGLDCTQEELMEGVQGFIRGMATPMMQGLRPATTQGGYFASAPSMTVVGDEVWIIKGCRLPLVFRKSQEYPDLYQLVGSCYCYGVMSGQMLEKERFRFEDIMVH</sequence>
<name>A0AA39WDA2_9PEZI</name>
<dbReference type="EMBL" id="JAULSU010000006">
    <property type="protein sequence ID" value="KAK0613272.1"/>
    <property type="molecule type" value="Genomic_DNA"/>
</dbReference>
<dbReference type="InterPro" id="IPR052895">
    <property type="entry name" value="HetReg/Transcr_Mod"/>
</dbReference>
<keyword evidence="3" id="KW-1185">Reference proteome</keyword>
<evidence type="ECO:0000313" key="2">
    <source>
        <dbReference type="EMBL" id="KAK0613272.1"/>
    </source>
</evidence>
<protein>
    <submittedName>
        <fullName evidence="2">Heterokaryon incompatibility protein-domain-containing protein</fullName>
    </submittedName>
</protein>
<dbReference type="AlphaFoldDB" id="A0AA39WDA2"/>
<reference evidence="2" key="1">
    <citation type="submission" date="2023-06" db="EMBL/GenBank/DDBJ databases">
        <title>Genome-scale phylogeny and comparative genomics of the fungal order Sordariales.</title>
        <authorList>
            <consortium name="Lawrence Berkeley National Laboratory"/>
            <person name="Hensen N."/>
            <person name="Bonometti L."/>
            <person name="Westerberg I."/>
            <person name="Brannstrom I.O."/>
            <person name="Guillou S."/>
            <person name="Cros-Aarteil S."/>
            <person name="Calhoun S."/>
            <person name="Haridas S."/>
            <person name="Kuo A."/>
            <person name="Mondo S."/>
            <person name="Pangilinan J."/>
            <person name="Riley R."/>
            <person name="Labutti K."/>
            <person name="Andreopoulos B."/>
            <person name="Lipzen A."/>
            <person name="Chen C."/>
            <person name="Yanf M."/>
            <person name="Daum C."/>
            <person name="Ng V."/>
            <person name="Clum A."/>
            <person name="Steindorff A."/>
            <person name="Ohm R."/>
            <person name="Martin F."/>
            <person name="Silar P."/>
            <person name="Natvig D."/>
            <person name="Lalanne C."/>
            <person name="Gautier V."/>
            <person name="Ament-Velasquez S.L."/>
            <person name="Kruys A."/>
            <person name="Hutchinson M.I."/>
            <person name="Powell A.J."/>
            <person name="Barry K."/>
            <person name="Miller A.N."/>
            <person name="Grigoriev I.V."/>
            <person name="Debuchy R."/>
            <person name="Gladieux P."/>
            <person name="Thoren M.H."/>
            <person name="Johannesson H."/>
        </authorList>
    </citation>
    <scope>NUCLEOTIDE SEQUENCE</scope>
    <source>
        <strain evidence="2">CBS 606.72</strain>
    </source>
</reference>
<organism evidence="2 3">
    <name type="scientific">Immersiella caudata</name>
    <dbReference type="NCBI Taxonomy" id="314043"/>
    <lineage>
        <taxon>Eukaryota</taxon>
        <taxon>Fungi</taxon>
        <taxon>Dikarya</taxon>
        <taxon>Ascomycota</taxon>
        <taxon>Pezizomycotina</taxon>
        <taxon>Sordariomycetes</taxon>
        <taxon>Sordariomycetidae</taxon>
        <taxon>Sordariales</taxon>
        <taxon>Lasiosphaeriaceae</taxon>
        <taxon>Immersiella</taxon>
    </lineage>
</organism>
<gene>
    <name evidence="2" type="ORF">B0T14DRAFT_525941</name>
</gene>
<dbReference type="PANTHER" id="PTHR24148">
    <property type="entry name" value="ANKYRIN REPEAT DOMAIN-CONTAINING PROTEIN 39 HOMOLOG-RELATED"/>
    <property type="match status" value="1"/>
</dbReference>
<evidence type="ECO:0000259" key="1">
    <source>
        <dbReference type="Pfam" id="PF06985"/>
    </source>
</evidence>
<feature type="domain" description="Heterokaryon incompatibility" evidence="1">
    <location>
        <begin position="53"/>
        <end position="225"/>
    </location>
</feature>
<comment type="caution">
    <text evidence="2">The sequence shown here is derived from an EMBL/GenBank/DDBJ whole genome shotgun (WGS) entry which is preliminary data.</text>
</comment>
<evidence type="ECO:0000313" key="3">
    <source>
        <dbReference type="Proteomes" id="UP001175000"/>
    </source>
</evidence>